<gene>
    <name evidence="1" type="ORF">GAK35_02373</name>
</gene>
<sequence length="383" mass="42239">MALVPGTPITPVDAALQISTVWACVDRRGSLLASLPIFVYRLSSGGERQLARTDRLYQLLHDSPNARMTPFEFWRAMMLNYDLRGNAYARIDRASNGEAVALWPMPADQVEPIVLPDGSMVYKYTLGANVIVYAAESVLHLKNLGNGTTGLSKLEFMASTTDEMQKAQQSASQTFGNGGKPTGVLMIDKVLNKEQRAALKKNFAELAVGHINSVHLLEANMKYQQLSLTPMEQQLLETRKYGVEEICRWFDVPPVLVHHANVTSWGSGIFEIKDGFYTLSLAPLAVNLVQAIRKRVLTPMQRATMTVEVSLDALMRASIKDRYEIYGKAVQNGIKTRNEVRQLENDPPMAGGDQLTAQSNLVPLDMLGKVQVTSGGSGETIKQ</sequence>
<dbReference type="InterPro" id="IPR006944">
    <property type="entry name" value="Phage/GTA_portal"/>
</dbReference>
<dbReference type="EMBL" id="WNDX01000067">
    <property type="protein sequence ID" value="KAF1043053.1"/>
    <property type="molecule type" value="Genomic_DNA"/>
</dbReference>
<evidence type="ECO:0000313" key="1">
    <source>
        <dbReference type="EMBL" id="KAF1043053.1"/>
    </source>
</evidence>
<protein>
    <recommendedName>
        <fullName evidence="3">Phage portal protein</fullName>
    </recommendedName>
</protein>
<organism evidence="1 2">
    <name type="scientific">Herbaspirillum frisingense</name>
    <dbReference type="NCBI Taxonomy" id="92645"/>
    <lineage>
        <taxon>Bacteria</taxon>
        <taxon>Pseudomonadati</taxon>
        <taxon>Pseudomonadota</taxon>
        <taxon>Betaproteobacteria</taxon>
        <taxon>Burkholderiales</taxon>
        <taxon>Oxalobacteraceae</taxon>
        <taxon>Herbaspirillum</taxon>
    </lineage>
</organism>
<name>A0A7V8FW60_9BURK</name>
<dbReference type="InterPro" id="IPR006427">
    <property type="entry name" value="Portal_HK97"/>
</dbReference>
<proteinExistence type="predicted"/>
<comment type="caution">
    <text evidence="1">The sequence shown here is derived from an EMBL/GenBank/DDBJ whole genome shotgun (WGS) entry which is preliminary data.</text>
</comment>
<dbReference type="Pfam" id="PF04860">
    <property type="entry name" value="Phage_portal"/>
    <property type="match status" value="1"/>
</dbReference>
<evidence type="ECO:0008006" key="3">
    <source>
        <dbReference type="Google" id="ProtNLM"/>
    </source>
</evidence>
<accession>A0A7V8FW60</accession>
<dbReference type="AlphaFoldDB" id="A0A7V8FW60"/>
<evidence type="ECO:0000313" key="2">
    <source>
        <dbReference type="Proteomes" id="UP000462435"/>
    </source>
</evidence>
<dbReference type="NCBIfam" id="TIGR01537">
    <property type="entry name" value="portal_HK97"/>
    <property type="match status" value="1"/>
</dbReference>
<dbReference type="Proteomes" id="UP000462435">
    <property type="component" value="Unassembled WGS sequence"/>
</dbReference>
<reference evidence="2" key="1">
    <citation type="journal article" date="2020" name="MBio">
        <title>Horizontal gene transfer to a defensive symbiont with a reduced genome amongst a multipartite beetle microbiome.</title>
        <authorList>
            <person name="Waterworth S.C."/>
            <person name="Florez L.V."/>
            <person name="Rees E.R."/>
            <person name="Hertweck C."/>
            <person name="Kaltenpoth M."/>
            <person name="Kwan J.C."/>
        </authorList>
    </citation>
    <scope>NUCLEOTIDE SEQUENCE [LARGE SCALE GENOMIC DNA]</scope>
</reference>